<accession>A0A0E9TK98</accession>
<reference evidence="1" key="1">
    <citation type="submission" date="2014-11" db="EMBL/GenBank/DDBJ databases">
        <authorList>
            <person name="Amaro Gonzalez C."/>
        </authorList>
    </citation>
    <scope>NUCLEOTIDE SEQUENCE</scope>
</reference>
<sequence length="36" mass="4335">MVHNKTIDKSTRVFQKLKMRHNVSIIQKGTMYIFKL</sequence>
<organism evidence="1">
    <name type="scientific">Anguilla anguilla</name>
    <name type="common">European freshwater eel</name>
    <name type="synonym">Muraena anguilla</name>
    <dbReference type="NCBI Taxonomy" id="7936"/>
    <lineage>
        <taxon>Eukaryota</taxon>
        <taxon>Metazoa</taxon>
        <taxon>Chordata</taxon>
        <taxon>Craniata</taxon>
        <taxon>Vertebrata</taxon>
        <taxon>Euteleostomi</taxon>
        <taxon>Actinopterygii</taxon>
        <taxon>Neopterygii</taxon>
        <taxon>Teleostei</taxon>
        <taxon>Anguilliformes</taxon>
        <taxon>Anguillidae</taxon>
        <taxon>Anguilla</taxon>
    </lineage>
</organism>
<dbReference type="AlphaFoldDB" id="A0A0E9TK98"/>
<reference evidence="1" key="2">
    <citation type="journal article" date="2015" name="Fish Shellfish Immunol.">
        <title>Early steps in the European eel (Anguilla anguilla)-Vibrio vulnificus interaction in the gills: Role of the RtxA13 toxin.</title>
        <authorList>
            <person name="Callol A."/>
            <person name="Pajuelo D."/>
            <person name="Ebbesson L."/>
            <person name="Teles M."/>
            <person name="MacKenzie S."/>
            <person name="Amaro C."/>
        </authorList>
    </citation>
    <scope>NUCLEOTIDE SEQUENCE</scope>
</reference>
<evidence type="ECO:0000313" key="1">
    <source>
        <dbReference type="EMBL" id="JAH53882.1"/>
    </source>
</evidence>
<protein>
    <submittedName>
        <fullName evidence="1">Uncharacterized protein</fullName>
    </submittedName>
</protein>
<name>A0A0E9TK98_ANGAN</name>
<dbReference type="EMBL" id="GBXM01054695">
    <property type="protein sequence ID" value="JAH53882.1"/>
    <property type="molecule type" value="Transcribed_RNA"/>
</dbReference>
<proteinExistence type="predicted"/>